<dbReference type="SUPFAM" id="SSF53649">
    <property type="entry name" value="Alkaline phosphatase-like"/>
    <property type="match status" value="1"/>
</dbReference>
<evidence type="ECO:0000259" key="1">
    <source>
        <dbReference type="Pfam" id="PF00884"/>
    </source>
</evidence>
<dbReference type="InterPro" id="IPR000917">
    <property type="entry name" value="Sulfatase_N"/>
</dbReference>
<evidence type="ECO:0000313" key="2">
    <source>
        <dbReference type="EMBL" id="KXA14179.1"/>
    </source>
</evidence>
<dbReference type="PATRIC" id="fig|1502.174.peg.461"/>
<dbReference type="InterPro" id="IPR017850">
    <property type="entry name" value="Alkaline_phosphatase_core_sf"/>
</dbReference>
<feature type="domain" description="Sulfatase N-terminal" evidence="1">
    <location>
        <begin position="27"/>
        <end position="353"/>
    </location>
</feature>
<dbReference type="PANTHER" id="PTHR43751">
    <property type="entry name" value="SULFATASE"/>
    <property type="match status" value="1"/>
</dbReference>
<protein>
    <submittedName>
        <fullName evidence="2">Arylsulfatase</fullName>
    </submittedName>
</protein>
<accession>A0A133ND26</accession>
<name>A0A133ND26_CLOPF</name>
<comment type="caution">
    <text evidence="2">The sequence shown here is derived from an EMBL/GenBank/DDBJ whole genome shotgun (WGS) entry which is preliminary data.</text>
</comment>
<evidence type="ECO:0000313" key="3">
    <source>
        <dbReference type="Proteomes" id="UP000070646"/>
    </source>
</evidence>
<organism evidence="2 3">
    <name type="scientific">Clostridium perfringens</name>
    <dbReference type="NCBI Taxonomy" id="1502"/>
    <lineage>
        <taxon>Bacteria</taxon>
        <taxon>Bacillati</taxon>
        <taxon>Bacillota</taxon>
        <taxon>Clostridia</taxon>
        <taxon>Eubacteriales</taxon>
        <taxon>Clostridiaceae</taxon>
        <taxon>Clostridium</taxon>
    </lineage>
</organism>
<dbReference type="Pfam" id="PF00884">
    <property type="entry name" value="Sulfatase"/>
    <property type="match status" value="1"/>
</dbReference>
<dbReference type="Proteomes" id="UP000070646">
    <property type="component" value="Unassembled WGS sequence"/>
</dbReference>
<dbReference type="EMBL" id="LRPU01000020">
    <property type="protein sequence ID" value="KXA14179.1"/>
    <property type="molecule type" value="Genomic_DNA"/>
</dbReference>
<dbReference type="InterPro" id="IPR052701">
    <property type="entry name" value="GAG_Ulvan_Degrading_Sulfatases"/>
</dbReference>
<dbReference type="AlphaFoldDB" id="A0A133ND26"/>
<proteinExistence type="predicted"/>
<dbReference type="PANTHER" id="PTHR43751:SF3">
    <property type="entry name" value="SULFATASE N-TERMINAL DOMAIN-CONTAINING PROTEIN"/>
    <property type="match status" value="1"/>
</dbReference>
<dbReference type="CDD" id="cd16148">
    <property type="entry name" value="sulfatase_like"/>
    <property type="match status" value="1"/>
</dbReference>
<sequence>MLNYILKKLNFRFIKGVEKMRILMLDLDTLRADHLGCYGYERNTSPNIDSVSREGITFENYYCSDAPCLPSRAALMSGRFGIHTGVVNHGGVCADFRIDGENRGFNDRMAFNSLPMFLRSEGFYTASISTFAERHSAWWFNAGFNELHNVGGCGAESAEEVTPTVLKWIEDNGDKDNWFLHVNYWDAHTPYRTPDTYENPFEGDGLKRWISEERFNEHRNNKVGPHGAREIGMYNSDTSPRFPKHMGEIKNYDELIKFFDQYDSGINYMDSHIGQILKLLKDKGLYEDLAIIITSDHGEAIGEFGMYAEHGTADYATTKIPMIIKWPGAMKNYRDDGFHYNLDLAPTLAELFNKEKKDYWDGRSYAQSILNGEDTGRDYLVLGQCAHVCQRAVRFKDYIYIRTYHDGYHLFPKEMLFNVEDDPHEIRNLSEIRKELCMEGAYLLQQWHDEMMMTSESDVDPLWTVIREGGPYHAKGHLKEYCKRLEQTGRGWAVPELKRRHPEEFK</sequence>
<gene>
    <name evidence="2" type="ORF">HMPREF3222_00459</name>
</gene>
<dbReference type="Gene3D" id="3.40.720.10">
    <property type="entry name" value="Alkaline Phosphatase, subunit A"/>
    <property type="match status" value="1"/>
</dbReference>
<reference evidence="2 3" key="1">
    <citation type="submission" date="2016-01" db="EMBL/GenBank/DDBJ databases">
        <authorList>
            <person name="Oliw E.H."/>
        </authorList>
    </citation>
    <scope>NUCLEOTIDE SEQUENCE [LARGE SCALE GENOMIC DNA]</scope>
    <source>
        <strain evidence="2 3">MJR7757A</strain>
    </source>
</reference>